<organism evidence="1 2">
    <name type="scientific">Tieghemostelium lacteum</name>
    <name type="common">Slime mold</name>
    <name type="synonym">Dictyostelium lacteum</name>
    <dbReference type="NCBI Taxonomy" id="361077"/>
    <lineage>
        <taxon>Eukaryota</taxon>
        <taxon>Amoebozoa</taxon>
        <taxon>Evosea</taxon>
        <taxon>Eumycetozoa</taxon>
        <taxon>Dictyostelia</taxon>
        <taxon>Dictyosteliales</taxon>
        <taxon>Raperosteliaceae</taxon>
        <taxon>Tieghemostelium</taxon>
    </lineage>
</organism>
<name>A0A151ZC24_TIELA</name>
<protein>
    <submittedName>
        <fullName evidence="1">Uncharacterized protein</fullName>
    </submittedName>
</protein>
<sequence>MANTIVKLKTKSPKTLTPLSFCTNLTKLSITLNNNQSTIQYQIIELLQRNQPHLKSFKITVVRLEYINEILQQSMTLNCNIKSLIIQYTSYNSCTLENILQYHIASKNSKYLTNEMVLSLKEETIQSLFDIISYQSSIDKFKFLTYPKKSSILIHFKPINLGSLKPIDSNLIEFKRIL</sequence>
<dbReference type="Proteomes" id="UP000076078">
    <property type="component" value="Unassembled WGS sequence"/>
</dbReference>
<comment type="caution">
    <text evidence="1">The sequence shown here is derived from an EMBL/GenBank/DDBJ whole genome shotgun (WGS) entry which is preliminary data.</text>
</comment>
<dbReference type="AlphaFoldDB" id="A0A151ZC24"/>
<reference evidence="1 2" key="1">
    <citation type="submission" date="2015-12" db="EMBL/GenBank/DDBJ databases">
        <title>Dictyostelia acquired genes for synthesis and detection of signals that induce cell-type specialization by lateral gene transfer from prokaryotes.</title>
        <authorList>
            <person name="Gloeckner G."/>
            <person name="Schaap P."/>
        </authorList>
    </citation>
    <scope>NUCLEOTIDE SEQUENCE [LARGE SCALE GENOMIC DNA]</scope>
    <source>
        <strain evidence="1 2">TK</strain>
    </source>
</reference>
<proteinExistence type="predicted"/>
<accession>A0A151ZC24</accession>
<evidence type="ECO:0000313" key="1">
    <source>
        <dbReference type="EMBL" id="KYQ91503.1"/>
    </source>
</evidence>
<gene>
    <name evidence="1" type="ORF">DLAC_07261</name>
</gene>
<evidence type="ECO:0000313" key="2">
    <source>
        <dbReference type="Proteomes" id="UP000076078"/>
    </source>
</evidence>
<dbReference type="EMBL" id="LODT01000034">
    <property type="protein sequence ID" value="KYQ91503.1"/>
    <property type="molecule type" value="Genomic_DNA"/>
</dbReference>
<dbReference type="InParanoid" id="A0A151ZC24"/>
<keyword evidence="2" id="KW-1185">Reference proteome</keyword>